<keyword evidence="2" id="KW-1185">Reference proteome</keyword>
<reference evidence="1 2" key="1">
    <citation type="journal article" date="2019" name="bioRxiv">
        <title>Genomics, evolutionary history and diagnostics of the Alternaria alternata species group including apple and Asian pear pathotypes.</title>
        <authorList>
            <person name="Armitage A.D."/>
            <person name="Cockerton H.M."/>
            <person name="Sreenivasaprasad S."/>
            <person name="Woodhall J.W."/>
            <person name="Lane C.R."/>
            <person name="Harrison R.J."/>
            <person name="Clarkson J.P."/>
        </authorList>
    </citation>
    <scope>NUCLEOTIDE SEQUENCE [LARGE SCALE GENOMIC DNA]</scope>
    <source>
        <strain evidence="1 2">FERA 650</strain>
    </source>
</reference>
<gene>
    <name evidence="1" type="ORF">AG0111_0g11399</name>
</gene>
<evidence type="ECO:0000313" key="1">
    <source>
        <dbReference type="EMBL" id="KAB2100332.1"/>
    </source>
</evidence>
<evidence type="ECO:0000313" key="2">
    <source>
        <dbReference type="Proteomes" id="UP000293547"/>
    </source>
</evidence>
<proteinExistence type="predicted"/>
<comment type="caution">
    <text evidence="1">The sequence shown here is derived from an EMBL/GenBank/DDBJ whole genome shotgun (WGS) entry which is preliminary data.</text>
</comment>
<protein>
    <submittedName>
        <fullName evidence="1">Uncharacterized protein</fullName>
    </submittedName>
</protein>
<dbReference type="Proteomes" id="UP000293547">
    <property type="component" value="Unassembled WGS sequence"/>
</dbReference>
<accession>A0ACB6F7B3</accession>
<sequence>MPDVIVEPCSEYARASGPNAIKAAFIKSKSMLQPFCTTGLQNLAEPAYQSESEDEKPVVRKTHMTSSFRHVMAQARGGQDFVPHKEKEEDKVMKNERERPNTHADTPSSEVPASISDPVDFSRLQDALQDCDQYRRKQPYVSQKPHGVKDSNGLSALLSMKKRNYQINQSEVSMCNHKTFIIYWDSEDPSNRNGSFISRVRDHKGRSDTTEHSCCSPKSVDVKELTMEMTSSIIGAFEKQEDDHTTGHDGRRKGIKPERPPSHSIVLREVHNMYSQLYRDEIRKLVKNEEAVNIKLDVRERLAAQRLRQRSSAAKNRDNNNTPEVDDKPDSALGISSSKRKRKTPRQIAEDKVARNKERRALADIVRVCVEPLDRYKPSTVEEQQARATRAADQVRRERAANVQNMEPETKFSRKSNRFVVAIDVAEDNETTSPTQEGKKSRYQRLSRRITDSYGESSGAEAKVEALSELVSHAAAIGNELKQAPESPASAASRGSKRKKAFSDYGEEISASPPSLSPRLTKKAKQRSFSEQIASSIE</sequence>
<name>A0ACB6F7B3_9PLEO</name>
<dbReference type="EMBL" id="PDWZ02000013">
    <property type="protein sequence ID" value="KAB2100332.1"/>
    <property type="molecule type" value="Genomic_DNA"/>
</dbReference>
<organism evidence="1 2">
    <name type="scientific">Alternaria gaisen</name>
    <dbReference type="NCBI Taxonomy" id="167740"/>
    <lineage>
        <taxon>Eukaryota</taxon>
        <taxon>Fungi</taxon>
        <taxon>Dikarya</taxon>
        <taxon>Ascomycota</taxon>
        <taxon>Pezizomycotina</taxon>
        <taxon>Dothideomycetes</taxon>
        <taxon>Pleosporomycetidae</taxon>
        <taxon>Pleosporales</taxon>
        <taxon>Pleosporineae</taxon>
        <taxon>Pleosporaceae</taxon>
        <taxon>Alternaria</taxon>
        <taxon>Alternaria sect. Alternaria</taxon>
    </lineage>
</organism>